<dbReference type="CDD" id="cd16329">
    <property type="entry name" value="LolA_like"/>
    <property type="match status" value="1"/>
</dbReference>
<sequence>MEFLCYLLPFYFYPVHPDLKPVHLDRFHFLRTPVLCLRDWDFYKEMKMRMWSAMLLALSSSVMAQQTLSGLDIATEMVNRDSGYLSYTADVQMKISASNGDTVTRQLMIKGIEQENDGDKIVTYFQAPLDIAGTALLTFSHAIEADDQWLYLPSVKRVKRISSNNRSGPFMGSEFAYEDMSSWELDKYRYELIGEKTENGQQFWLLACYPQYENSGYSKLVAWIDQSIYQPRKIEYYDRKGSLFKQLSLTEYQQFNQRYWRPKFAQMDNLQNQRSSTLIWQNMQLGVDVPASYFEPNQLRNAYRHN</sequence>
<dbReference type="Pfam" id="PF17131">
    <property type="entry name" value="LolA_like"/>
    <property type="match status" value="1"/>
</dbReference>
<proteinExistence type="predicted"/>
<evidence type="ECO:0000259" key="1">
    <source>
        <dbReference type="Pfam" id="PF17131"/>
    </source>
</evidence>
<dbReference type="Proteomes" id="UP000004827">
    <property type="component" value="Unassembled WGS sequence"/>
</dbReference>
<dbReference type="AlphaFoldDB" id="D2YBZ1"/>
<gene>
    <name evidence="2" type="ORF">VMB_10380</name>
</gene>
<dbReference type="EMBL" id="ACYU01000038">
    <property type="protein sequence ID" value="EEW07739.1"/>
    <property type="molecule type" value="Genomic_DNA"/>
</dbReference>
<protein>
    <recommendedName>
        <fullName evidence="1">Uncharacterized protein TP-0789 domain-containing protein</fullName>
    </recommendedName>
</protein>
<accession>D2YBZ1</accession>
<evidence type="ECO:0000313" key="2">
    <source>
        <dbReference type="EMBL" id="EEW07739.1"/>
    </source>
</evidence>
<dbReference type="Gene3D" id="2.50.20.10">
    <property type="entry name" value="Lipoprotein localisation LolA/LolB/LppX"/>
    <property type="match status" value="1"/>
</dbReference>
<reference evidence="2 3" key="1">
    <citation type="journal article" date="2009" name="BMC Evol. Biol.">
        <title>Genomic taxonomy of Vibrios.</title>
        <authorList>
            <person name="Thompson C.C."/>
            <person name="Vicente A.C."/>
            <person name="Souza R.C."/>
            <person name="Vasconcelos A.T."/>
            <person name="Vesth T."/>
            <person name="Alves N.Jr."/>
            <person name="Ussery D.W."/>
            <person name="Iida T."/>
            <person name="Thompson F.L."/>
        </authorList>
    </citation>
    <scope>NUCLEOTIDE SEQUENCE [LARGE SCALE GENOMIC DNA]</scope>
    <source>
        <strain evidence="2 3">VM603</strain>
    </source>
</reference>
<evidence type="ECO:0000313" key="3">
    <source>
        <dbReference type="Proteomes" id="UP000004827"/>
    </source>
</evidence>
<name>D2YBZ1_VIBMI</name>
<comment type="caution">
    <text evidence="2">The sequence shown here is derived from an EMBL/GenBank/DDBJ whole genome shotgun (WGS) entry which is preliminary data.</text>
</comment>
<organism evidence="2 3">
    <name type="scientific">Vibrio mimicus VM603</name>
    <dbReference type="NCBI Taxonomy" id="671074"/>
    <lineage>
        <taxon>Bacteria</taxon>
        <taxon>Pseudomonadati</taxon>
        <taxon>Pseudomonadota</taxon>
        <taxon>Gammaproteobacteria</taxon>
        <taxon>Vibrionales</taxon>
        <taxon>Vibrionaceae</taxon>
        <taxon>Vibrio</taxon>
    </lineage>
</organism>
<dbReference type="InterPro" id="IPR033399">
    <property type="entry name" value="TP_0789-like"/>
</dbReference>
<feature type="domain" description="Uncharacterized protein TP-0789" evidence="1">
    <location>
        <begin position="119"/>
        <end position="300"/>
    </location>
</feature>